<evidence type="ECO:0000313" key="2">
    <source>
        <dbReference type="Proteomes" id="UP000031938"/>
    </source>
</evidence>
<proteinExistence type="predicted"/>
<evidence type="ECO:0000313" key="1">
    <source>
        <dbReference type="EMBL" id="KIL45029.1"/>
    </source>
</evidence>
<dbReference type="AlphaFoldDB" id="A0A0C2RTI4"/>
<reference evidence="1 2" key="1">
    <citation type="submission" date="2015-01" db="EMBL/GenBank/DDBJ databases">
        <title>Genome sequencing of Jeotgalibacillus soli.</title>
        <authorList>
            <person name="Goh K.M."/>
            <person name="Chan K.-G."/>
            <person name="Yaakop A.S."/>
            <person name="Ee R."/>
            <person name="Gan H.M."/>
            <person name="Chan C.S."/>
        </authorList>
    </citation>
    <scope>NUCLEOTIDE SEQUENCE [LARGE SCALE GENOMIC DNA]</scope>
    <source>
        <strain evidence="1 2">P9</strain>
    </source>
</reference>
<dbReference type="Proteomes" id="UP000031938">
    <property type="component" value="Unassembled WGS sequence"/>
</dbReference>
<sequence length="111" mass="13366">MSLSNKEMAIMTTPEYQIAKRELNTFSHHFDFEFFIYYQREDEEKSSYQFHHVEIIQNPKGRKIYIFKRYKLEDGGGKFKKSASGNYVLDGRQLMIMDTEIRRYEVMDTSL</sequence>
<dbReference type="PATRIC" id="fig|889306.3.peg.2587"/>
<keyword evidence="2" id="KW-1185">Reference proteome</keyword>
<protein>
    <submittedName>
        <fullName evidence="1">Uncharacterized protein</fullName>
    </submittedName>
</protein>
<name>A0A0C2RTI4_9BACL</name>
<dbReference type="RefSeq" id="WP_041089286.1">
    <property type="nucleotide sequence ID" value="NZ_JXRP01000018.1"/>
</dbReference>
<gene>
    <name evidence="1" type="ORF">KP78_25730</name>
</gene>
<dbReference type="EMBL" id="JXRP01000018">
    <property type="protein sequence ID" value="KIL45029.1"/>
    <property type="molecule type" value="Genomic_DNA"/>
</dbReference>
<organism evidence="1 2">
    <name type="scientific">Jeotgalibacillus soli</name>
    <dbReference type="NCBI Taxonomy" id="889306"/>
    <lineage>
        <taxon>Bacteria</taxon>
        <taxon>Bacillati</taxon>
        <taxon>Bacillota</taxon>
        <taxon>Bacilli</taxon>
        <taxon>Bacillales</taxon>
        <taxon>Caryophanaceae</taxon>
        <taxon>Jeotgalibacillus</taxon>
    </lineage>
</organism>
<comment type="caution">
    <text evidence="1">The sequence shown here is derived from an EMBL/GenBank/DDBJ whole genome shotgun (WGS) entry which is preliminary data.</text>
</comment>
<accession>A0A0C2RTI4</accession>
<dbReference type="STRING" id="889306.KP78_25730"/>